<feature type="compositionally biased region" description="Polar residues" evidence="1">
    <location>
        <begin position="236"/>
        <end position="251"/>
    </location>
</feature>
<dbReference type="OrthoDB" id="4397445at2"/>
<evidence type="ECO:0000259" key="4">
    <source>
        <dbReference type="Pfam" id="PF15420"/>
    </source>
</evidence>
<evidence type="ECO:0008006" key="7">
    <source>
        <dbReference type="Google" id="ProtNLM"/>
    </source>
</evidence>
<keyword evidence="6" id="KW-1185">Reference proteome</keyword>
<dbReference type="Pfam" id="PF10081">
    <property type="entry name" value="Abhydrolase_9"/>
    <property type="match status" value="1"/>
</dbReference>
<evidence type="ECO:0000256" key="1">
    <source>
        <dbReference type="SAM" id="MobiDB-lite"/>
    </source>
</evidence>
<feature type="domain" description="Alpha/beta-hydrolase N-terminal" evidence="4">
    <location>
        <begin position="68"/>
        <end position="276"/>
    </location>
</feature>
<gene>
    <name evidence="5" type="ORF">C6V83_11600</name>
</gene>
<feature type="transmembrane region" description="Helical" evidence="2">
    <location>
        <begin position="123"/>
        <end position="141"/>
    </location>
</feature>
<dbReference type="InterPro" id="IPR027788">
    <property type="entry name" value="Alpha/beta-hydrolase_N_dom"/>
</dbReference>
<evidence type="ECO:0000313" key="5">
    <source>
        <dbReference type="EMBL" id="AVM00810.1"/>
    </source>
</evidence>
<evidence type="ECO:0000259" key="3">
    <source>
        <dbReference type="Pfam" id="PF10081"/>
    </source>
</evidence>
<feature type="transmembrane region" description="Helical" evidence="2">
    <location>
        <begin position="161"/>
        <end position="187"/>
    </location>
</feature>
<reference evidence="5 6" key="1">
    <citation type="submission" date="2018-03" db="EMBL/GenBank/DDBJ databases">
        <title>Characteristics and genome of n-alkane degrading marine bacteria Gordonia iterans isolated from crude oil contaminated in Tae-an, South Korea.</title>
        <authorList>
            <person name="Lee S.-S."/>
            <person name="Kim H."/>
        </authorList>
    </citation>
    <scope>NUCLEOTIDE SEQUENCE [LARGE SCALE GENOMIC DNA]</scope>
    <source>
        <strain evidence="5 6">Co17</strain>
    </source>
</reference>
<dbReference type="KEGG" id="git:C6V83_11600"/>
<dbReference type="Pfam" id="PF15420">
    <property type="entry name" value="Abhydrolase_9_N"/>
    <property type="match status" value="1"/>
</dbReference>
<dbReference type="PIRSF" id="PIRSF007542">
    <property type="entry name" value="UCP007542"/>
    <property type="match status" value="1"/>
</dbReference>
<dbReference type="InterPro" id="IPR012037">
    <property type="entry name" value="Alpha/beta-hydrolase_fam"/>
</dbReference>
<feature type="transmembrane region" description="Helical" evidence="2">
    <location>
        <begin position="49"/>
        <end position="66"/>
    </location>
</feature>
<proteinExistence type="predicted"/>
<feature type="transmembrane region" description="Helical" evidence="2">
    <location>
        <begin position="199"/>
        <end position="220"/>
    </location>
</feature>
<feature type="region of interest" description="Disordered" evidence="1">
    <location>
        <begin position="236"/>
        <end position="262"/>
    </location>
</feature>
<protein>
    <recommendedName>
        <fullName evidence="7">Alpha/beta-hydrolase catalytic domain-containing protein</fullName>
    </recommendedName>
</protein>
<feature type="transmembrane region" description="Helical" evidence="2">
    <location>
        <begin position="78"/>
        <end position="102"/>
    </location>
</feature>
<keyword evidence="2" id="KW-1133">Transmembrane helix</keyword>
<keyword evidence="2" id="KW-0812">Transmembrane</keyword>
<dbReference type="Proteomes" id="UP000239814">
    <property type="component" value="Chromosome"/>
</dbReference>
<organism evidence="5 6">
    <name type="scientific">Gordonia iterans</name>
    <dbReference type="NCBI Taxonomy" id="1004901"/>
    <lineage>
        <taxon>Bacteria</taxon>
        <taxon>Bacillati</taxon>
        <taxon>Actinomycetota</taxon>
        <taxon>Actinomycetes</taxon>
        <taxon>Mycobacteriales</taxon>
        <taxon>Gordoniaceae</taxon>
        <taxon>Gordonia</taxon>
    </lineage>
</organism>
<sequence length="587" mass="63685">MSESETGVAPGDTVVVAEADDGTALPETGVGRAEPGRLYRLGVWWQTNITHFSYAGAVVGTLMMWLSFTPSLLPRGPFFQGVVAGGAAAVGYALGTFIAFLARYMISRDEPWPRAGAKWWSGLAAVAALGTVGMLYLYGYWQNQIRDLMGVEHLSWSAYPLIVVIGVIFFVLLVVIGQLWGAGVRALTARLNRRIPPRISAVTAAAVAIVVTVFLVNGVVADYGMRALNSSFAALNGESTPDSEPPTSTLRSGGPESKVSWPSLGRMGRAFVSTGPTVEQLTEFNGEPATEPIRVYAGLESADGPLATAQLVADELERTGAFDRELIGIGMTTGTGWINRATVDSLEYMYNGDTAMASMQYSMLPSWLSFLVDTERARQAGVALFEAIDIRLRRIPEAERPLVVVFGESLGSFGGEAPFGSMPTLLARTDGALFSGPTFSNTLWNDVTRDRRPGSPEWQPVYRYGDQVRFIAEGGDLPEVDGQPHDTRVVYVQHASDPISWWSPELILNKPDWLREQRGPDVLASTRWIPFVTFLQVSADMAVAANVPDGHGHTYLAAIPAAWAWILTPEGWTPEKTAKLIPRLTRD</sequence>
<keyword evidence="2" id="KW-0472">Membrane</keyword>
<feature type="domain" description="Alpha/beta-hydrolase catalytic" evidence="3">
    <location>
        <begin position="293"/>
        <end position="580"/>
    </location>
</feature>
<accession>A0A2S0KGJ6</accession>
<evidence type="ECO:0000313" key="6">
    <source>
        <dbReference type="Proteomes" id="UP000239814"/>
    </source>
</evidence>
<dbReference type="InterPro" id="IPR027787">
    <property type="entry name" value="Alpha/beta-hydrolase_catalytic"/>
</dbReference>
<dbReference type="RefSeq" id="WP_105942523.1">
    <property type="nucleotide sequence ID" value="NZ_CP027433.1"/>
</dbReference>
<dbReference type="EMBL" id="CP027433">
    <property type="protein sequence ID" value="AVM00810.1"/>
    <property type="molecule type" value="Genomic_DNA"/>
</dbReference>
<dbReference type="AlphaFoldDB" id="A0A2S0KGJ6"/>
<name>A0A2S0KGJ6_9ACTN</name>
<evidence type="ECO:0000256" key="2">
    <source>
        <dbReference type="SAM" id="Phobius"/>
    </source>
</evidence>